<comment type="caution">
    <text evidence="11">The sequence shown here is derived from an EMBL/GenBank/DDBJ whole genome shotgun (WGS) entry which is preliminary data.</text>
</comment>
<name>A0AAV6Q739_SOLSE</name>
<protein>
    <recommendedName>
        <fullName evidence="4 9">Lysozyme g</fullName>
        <ecNumber evidence="3 9">3.2.1.17</ecNumber>
    </recommendedName>
</protein>
<evidence type="ECO:0000256" key="5">
    <source>
        <dbReference type="ARBA" id="ARBA00022529"/>
    </source>
</evidence>
<feature type="region of interest" description="Disordered" evidence="10">
    <location>
        <begin position="36"/>
        <end position="58"/>
    </location>
</feature>
<dbReference type="GO" id="GO:0050830">
    <property type="term" value="P:defense response to Gram-positive bacterium"/>
    <property type="evidence" value="ECO:0007669"/>
    <property type="project" value="TreeGrafter"/>
</dbReference>
<evidence type="ECO:0000256" key="10">
    <source>
        <dbReference type="SAM" id="MobiDB-lite"/>
    </source>
</evidence>
<reference evidence="11 12" key="1">
    <citation type="journal article" date="2021" name="Sci. Rep.">
        <title>Chromosome anchoring in Senegalese sole (Solea senegalensis) reveals sex-associated markers and genome rearrangements in flatfish.</title>
        <authorList>
            <person name="Guerrero-Cozar I."/>
            <person name="Gomez-Garrido J."/>
            <person name="Berbel C."/>
            <person name="Martinez-Blanch J.F."/>
            <person name="Alioto T."/>
            <person name="Claros M.G."/>
            <person name="Gagnaire P.A."/>
            <person name="Manchado M."/>
        </authorList>
    </citation>
    <scope>NUCLEOTIDE SEQUENCE [LARGE SCALE GENOMIC DNA]</scope>
    <source>
        <strain evidence="11">Sse05_10M</strain>
    </source>
</reference>
<feature type="compositionally biased region" description="Low complexity" evidence="10">
    <location>
        <begin position="1"/>
        <end position="15"/>
    </location>
</feature>
<dbReference type="GO" id="GO:0005576">
    <property type="term" value="C:extracellular region"/>
    <property type="evidence" value="ECO:0007669"/>
    <property type="project" value="TreeGrafter"/>
</dbReference>
<evidence type="ECO:0000256" key="3">
    <source>
        <dbReference type="ARBA" id="ARBA00012732"/>
    </source>
</evidence>
<dbReference type="PIRSF" id="PIRSF001065">
    <property type="entry name" value="Lysozyme_g"/>
    <property type="match status" value="1"/>
</dbReference>
<keyword evidence="5" id="KW-0929">Antimicrobial</keyword>
<dbReference type="PANTHER" id="PTHR31698">
    <property type="entry name" value="LYSOZYME G FAMILY MEMBER"/>
    <property type="match status" value="1"/>
</dbReference>
<evidence type="ECO:0000256" key="6">
    <source>
        <dbReference type="ARBA" id="ARBA00022638"/>
    </source>
</evidence>
<evidence type="ECO:0000256" key="1">
    <source>
        <dbReference type="ARBA" id="ARBA00000632"/>
    </source>
</evidence>
<sequence length="213" mass="23733">MGGGQSSSSSSSSSSPPYSTYGNIARVPVYGASKETAGQDNLRYHGSKASQTMAETDRERMEKYRTIIYRVAEDNDIHPALIAGIISRESRAGKTLSKGWGDWDSKRGAYNGWGLMQVDVNPKGGNHTPRGEWDSEEHLRQATDILIYFIGRIRKKFPRWSKEHQLKGAIAAYNMGDGNVHSFEDVDENTTGKDYSNDVLSRALWYKRNGFSG</sequence>
<evidence type="ECO:0000256" key="4">
    <source>
        <dbReference type="ARBA" id="ARBA00016485"/>
    </source>
</evidence>
<feature type="region of interest" description="Disordered" evidence="10">
    <location>
        <begin position="1"/>
        <end position="20"/>
    </location>
</feature>
<dbReference type="CDD" id="cd01021">
    <property type="entry name" value="GEWL"/>
    <property type="match status" value="1"/>
</dbReference>
<evidence type="ECO:0000256" key="2">
    <source>
        <dbReference type="ARBA" id="ARBA00008902"/>
    </source>
</evidence>
<keyword evidence="12" id="KW-1185">Reference proteome</keyword>
<dbReference type="AlphaFoldDB" id="A0AAV6Q739"/>
<dbReference type="PANTHER" id="PTHR31698:SF8">
    <property type="entry name" value="LYSOZYME G-RELATED"/>
    <property type="match status" value="1"/>
</dbReference>
<comment type="similarity">
    <text evidence="2 9">Belongs to the glycosyl hydrolase 23 family.</text>
</comment>
<dbReference type="GO" id="GO:0003796">
    <property type="term" value="F:lysozyme activity"/>
    <property type="evidence" value="ECO:0007669"/>
    <property type="project" value="UniProtKB-EC"/>
</dbReference>
<dbReference type="GO" id="GO:0031640">
    <property type="term" value="P:killing of cells of another organism"/>
    <property type="evidence" value="ECO:0007669"/>
    <property type="project" value="UniProtKB-KW"/>
</dbReference>
<evidence type="ECO:0000256" key="7">
    <source>
        <dbReference type="ARBA" id="ARBA00022801"/>
    </source>
</evidence>
<evidence type="ECO:0000256" key="8">
    <source>
        <dbReference type="ARBA" id="ARBA00023295"/>
    </source>
</evidence>
<dbReference type="EC" id="3.2.1.17" evidence="3 9"/>
<keyword evidence="8 9" id="KW-0326">Glycosidase</keyword>
<comment type="catalytic activity">
    <reaction evidence="1 9">
        <text>Hydrolysis of (1-&gt;4)-beta-linkages between N-acetylmuramic acid and N-acetyl-D-glucosamine residues in a peptidoglycan and between N-acetyl-D-glucosamine residues in chitodextrins.</text>
        <dbReference type="EC" id="3.2.1.17"/>
    </reaction>
</comment>
<proteinExistence type="inferred from homology"/>
<evidence type="ECO:0000313" key="11">
    <source>
        <dbReference type="EMBL" id="KAG7485714.1"/>
    </source>
</evidence>
<dbReference type="FunFam" id="1.10.530.10:FF:000026">
    <property type="entry name" value="Lysozyme g"/>
    <property type="match status" value="1"/>
</dbReference>
<keyword evidence="7 9" id="KW-0378">Hydrolase</keyword>
<dbReference type="InterPro" id="IPR002152">
    <property type="entry name" value="Glyco_hydro_23"/>
</dbReference>
<organism evidence="11 12">
    <name type="scientific">Solea senegalensis</name>
    <name type="common">Senegalese sole</name>
    <dbReference type="NCBI Taxonomy" id="28829"/>
    <lineage>
        <taxon>Eukaryota</taxon>
        <taxon>Metazoa</taxon>
        <taxon>Chordata</taxon>
        <taxon>Craniata</taxon>
        <taxon>Vertebrata</taxon>
        <taxon>Euteleostomi</taxon>
        <taxon>Actinopterygii</taxon>
        <taxon>Neopterygii</taxon>
        <taxon>Teleostei</taxon>
        <taxon>Neoteleostei</taxon>
        <taxon>Acanthomorphata</taxon>
        <taxon>Carangaria</taxon>
        <taxon>Pleuronectiformes</taxon>
        <taxon>Pleuronectoidei</taxon>
        <taxon>Soleidae</taxon>
        <taxon>Solea</taxon>
    </lineage>
</organism>
<accession>A0AAV6Q739</accession>
<evidence type="ECO:0000256" key="9">
    <source>
        <dbReference type="PIRNR" id="PIRNR001065"/>
    </source>
</evidence>
<dbReference type="EMBL" id="JAGKHQ010000018">
    <property type="protein sequence ID" value="KAG7485714.1"/>
    <property type="molecule type" value="Genomic_DNA"/>
</dbReference>
<gene>
    <name evidence="11" type="ORF">JOB18_016451</name>
</gene>
<dbReference type="Proteomes" id="UP000693946">
    <property type="component" value="Linkage Group LG6"/>
</dbReference>
<keyword evidence="6" id="KW-0081">Bacteriolytic enzyme</keyword>
<evidence type="ECO:0000313" key="12">
    <source>
        <dbReference type="Proteomes" id="UP000693946"/>
    </source>
</evidence>